<protein>
    <submittedName>
        <fullName evidence="2">Uncharacterized protein</fullName>
    </submittedName>
</protein>
<sequence>MQLIFVIFVFIACFGANLAFKLQPGGGRAVEITEPATLAEKLALYSVLMHDLHDRHEEPGQQVRRSMAKERRAPLETLWEGLSDEGMMQSLDNLRKPRFG</sequence>
<accession>A0AC34RDR7</accession>
<dbReference type="Proteomes" id="UP000887576">
    <property type="component" value="Unplaced"/>
</dbReference>
<evidence type="ECO:0000313" key="1">
    <source>
        <dbReference type="Proteomes" id="UP000887576"/>
    </source>
</evidence>
<evidence type="ECO:0000313" key="2">
    <source>
        <dbReference type="WBParaSite" id="JU765_v2.g5774.t1"/>
    </source>
</evidence>
<name>A0AC34RDR7_9BILA</name>
<proteinExistence type="predicted"/>
<reference evidence="2" key="1">
    <citation type="submission" date="2022-11" db="UniProtKB">
        <authorList>
            <consortium name="WormBaseParasite"/>
        </authorList>
    </citation>
    <scope>IDENTIFICATION</scope>
</reference>
<dbReference type="WBParaSite" id="JU765_v2.g5774.t1">
    <property type="protein sequence ID" value="JU765_v2.g5774.t1"/>
    <property type="gene ID" value="JU765_v2.g5774"/>
</dbReference>
<organism evidence="1 2">
    <name type="scientific">Panagrolaimus sp. JU765</name>
    <dbReference type="NCBI Taxonomy" id="591449"/>
    <lineage>
        <taxon>Eukaryota</taxon>
        <taxon>Metazoa</taxon>
        <taxon>Ecdysozoa</taxon>
        <taxon>Nematoda</taxon>
        <taxon>Chromadorea</taxon>
        <taxon>Rhabditida</taxon>
        <taxon>Tylenchina</taxon>
        <taxon>Panagrolaimomorpha</taxon>
        <taxon>Panagrolaimoidea</taxon>
        <taxon>Panagrolaimidae</taxon>
        <taxon>Panagrolaimus</taxon>
    </lineage>
</organism>